<gene>
    <name evidence="1" type="ORF">I6J41_34320</name>
</gene>
<dbReference type="GeneID" id="63984706"/>
<organism evidence="1 2">
    <name type="scientific">Streptomyces californicus</name>
    <dbReference type="NCBI Taxonomy" id="67351"/>
    <lineage>
        <taxon>Bacteria</taxon>
        <taxon>Bacillati</taxon>
        <taxon>Actinomycetota</taxon>
        <taxon>Actinomycetes</taxon>
        <taxon>Kitasatosporales</taxon>
        <taxon>Streptomycetaceae</taxon>
        <taxon>Streptomyces</taxon>
    </lineage>
</organism>
<reference evidence="1 2" key="1">
    <citation type="submission" date="2021-02" db="EMBL/GenBank/DDBJ databases">
        <title>FDA dAtabase for Regulatory Grade micrObial Sequences (FDA-ARGOS): Supporting development and validation of Infectious Disease Dx tests.</title>
        <authorList>
            <person name="Sproer C."/>
            <person name="Gronow S."/>
            <person name="Severitt S."/>
            <person name="Schroder I."/>
            <person name="Tallon L."/>
            <person name="Sadzewicz L."/>
            <person name="Zhao X."/>
            <person name="Boylan J."/>
            <person name="Ott S."/>
            <person name="Bowen H."/>
            <person name="Vavikolanu K."/>
            <person name="Mehta A."/>
            <person name="Aluvathingal J."/>
            <person name="Nadendla S."/>
            <person name="Lowell S."/>
            <person name="Myers T."/>
            <person name="Yan Y."/>
            <person name="Sichtig H."/>
        </authorList>
    </citation>
    <scope>NUCLEOTIDE SEQUENCE [LARGE SCALE GENOMIC DNA]</scope>
    <source>
        <strain evidence="1 2">FDAARGOS_1211</strain>
        <plasmid evidence="1 2">unnamed1</plasmid>
    </source>
</reference>
<proteinExistence type="predicted"/>
<geneLocation type="plasmid" evidence="1 2">
    <name>unnamed1</name>
</geneLocation>
<dbReference type="Proteomes" id="UP000598054">
    <property type="component" value="Plasmid unnamed1"/>
</dbReference>
<dbReference type="RefSeq" id="WP_030119250.1">
    <property type="nucleotide sequence ID" value="NZ_CP070243.1"/>
</dbReference>
<accession>A0ABX7JD37</accession>
<protein>
    <submittedName>
        <fullName evidence="1">Uncharacterized protein</fullName>
    </submittedName>
</protein>
<keyword evidence="2" id="KW-1185">Reference proteome</keyword>
<dbReference type="EMBL" id="CP070250">
    <property type="protein sequence ID" value="QRV45871.1"/>
    <property type="molecule type" value="Genomic_DNA"/>
</dbReference>
<evidence type="ECO:0000313" key="1">
    <source>
        <dbReference type="EMBL" id="QRV45871.1"/>
    </source>
</evidence>
<evidence type="ECO:0000313" key="2">
    <source>
        <dbReference type="Proteomes" id="UP000598054"/>
    </source>
</evidence>
<sequence>MSTAVRAPAFTEPERPENLQIRYATVGGSFVDVTGLPEEDYLFSIREKTNDHAAACRAIPLT</sequence>
<name>A0ABX7JD37_9ACTN</name>
<keyword evidence="1" id="KW-0614">Plasmid</keyword>